<evidence type="ECO:0000256" key="2">
    <source>
        <dbReference type="SAM" id="Phobius"/>
    </source>
</evidence>
<keyword evidence="2" id="KW-0812">Transmembrane</keyword>
<name>A0A024G5E3_9STRA</name>
<dbReference type="InParanoid" id="A0A024G5E3"/>
<dbReference type="Proteomes" id="UP000053237">
    <property type="component" value="Unassembled WGS sequence"/>
</dbReference>
<evidence type="ECO:0000313" key="3">
    <source>
        <dbReference type="EMBL" id="CCI41530.1"/>
    </source>
</evidence>
<evidence type="ECO:0000313" key="4">
    <source>
        <dbReference type="Proteomes" id="UP000053237"/>
    </source>
</evidence>
<feature type="compositionally biased region" description="Basic residues" evidence="1">
    <location>
        <begin position="172"/>
        <end position="183"/>
    </location>
</feature>
<organism evidence="3 4">
    <name type="scientific">Albugo candida</name>
    <dbReference type="NCBI Taxonomy" id="65357"/>
    <lineage>
        <taxon>Eukaryota</taxon>
        <taxon>Sar</taxon>
        <taxon>Stramenopiles</taxon>
        <taxon>Oomycota</taxon>
        <taxon>Peronosporomycetes</taxon>
        <taxon>Albuginales</taxon>
        <taxon>Albuginaceae</taxon>
        <taxon>Albugo</taxon>
    </lineage>
</organism>
<feature type="region of interest" description="Disordered" evidence="1">
    <location>
        <begin position="77"/>
        <end position="116"/>
    </location>
</feature>
<feature type="transmembrane region" description="Helical" evidence="2">
    <location>
        <begin position="6"/>
        <end position="22"/>
    </location>
</feature>
<keyword evidence="4" id="KW-1185">Reference proteome</keyword>
<proteinExistence type="predicted"/>
<feature type="compositionally biased region" description="Acidic residues" evidence="1">
    <location>
        <begin position="147"/>
        <end position="159"/>
    </location>
</feature>
<comment type="caution">
    <text evidence="3">The sequence shown here is derived from an EMBL/GenBank/DDBJ whole genome shotgun (WGS) entry which is preliminary data.</text>
</comment>
<dbReference type="EMBL" id="CAIX01000020">
    <property type="protein sequence ID" value="CCI41530.1"/>
    <property type="molecule type" value="Genomic_DNA"/>
</dbReference>
<feature type="region of interest" description="Disordered" evidence="1">
    <location>
        <begin position="133"/>
        <end position="183"/>
    </location>
</feature>
<accession>A0A024G5E3</accession>
<sequence>MEFSFILYVIASAWILFVLILLHPRCRKIVLLAVTYVVLTVWYHYRHWSRTRAKTCRSESERNAAGIKEYKTKEAEQCEPHVHATDTKGEVDSENRDLQEKAAGRRVKAASIKSTGDNKKKLKHFGLFHRGSKKLQAEMSKDVSDVGNEEEQEYSEDENASQVSSVGSRRTYSGRKKPLSWGN</sequence>
<reference evidence="3 4" key="1">
    <citation type="submission" date="2012-05" db="EMBL/GenBank/DDBJ databases">
        <title>Recombination and specialization in a pathogen metapopulation.</title>
        <authorList>
            <person name="Gardiner A."/>
            <person name="Kemen E."/>
            <person name="Schultz-Larsen T."/>
            <person name="MacLean D."/>
            <person name="Van Oosterhout C."/>
            <person name="Jones J.D.G."/>
        </authorList>
    </citation>
    <scope>NUCLEOTIDE SEQUENCE [LARGE SCALE GENOMIC DNA]</scope>
    <source>
        <strain evidence="3 4">Ac Nc2</strain>
    </source>
</reference>
<feature type="transmembrane region" description="Helical" evidence="2">
    <location>
        <begin position="29"/>
        <end position="45"/>
    </location>
</feature>
<feature type="compositionally biased region" description="Polar residues" evidence="1">
    <location>
        <begin position="160"/>
        <end position="171"/>
    </location>
</feature>
<feature type="compositionally biased region" description="Basic and acidic residues" evidence="1">
    <location>
        <begin position="135"/>
        <end position="144"/>
    </location>
</feature>
<keyword evidence="2" id="KW-1133">Transmembrane helix</keyword>
<dbReference type="AlphaFoldDB" id="A0A024G5E3"/>
<evidence type="ECO:0000256" key="1">
    <source>
        <dbReference type="SAM" id="MobiDB-lite"/>
    </source>
</evidence>
<feature type="compositionally biased region" description="Basic and acidic residues" evidence="1">
    <location>
        <begin position="77"/>
        <end position="103"/>
    </location>
</feature>
<keyword evidence="2" id="KW-0472">Membrane</keyword>
<protein>
    <submittedName>
        <fullName evidence="3">Uncharacterized protein</fullName>
    </submittedName>
</protein>
<gene>
    <name evidence="3" type="ORF">BN9_023140</name>
</gene>